<dbReference type="RefSeq" id="WP_377868649.1">
    <property type="nucleotide sequence ID" value="NZ_JBHMAY010000007.1"/>
</dbReference>
<dbReference type="InterPro" id="IPR036250">
    <property type="entry name" value="AcylCo_DH-like_C"/>
</dbReference>
<gene>
    <name evidence="9" type="ORF">ACFORO_10615</name>
</gene>
<proteinExistence type="inferred from homology"/>
<keyword evidence="4 5" id="KW-0274">FAD</keyword>
<dbReference type="EMBL" id="JBHRWI010000015">
    <property type="protein sequence ID" value="MFC3510615.1"/>
    <property type="molecule type" value="Genomic_DNA"/>
</dbReference>
<dbReference type="InterPro" id="IPR046373">
    <property type="entry name" value="Acyl-CoA_Oxase/DH_mid-dom_sf"/>
</dbReference>
<dbReference type="GO" id="GO:0016491">
    <property type="term" value="F:oxidoreductase activity"/>
    <property type="evidence" value="ECO:0007669"/>
    <property type="project" value="UniProtKB-KW"/>
</dbReference>
<name>A0ABV7QB93_9PSEU</name>
<comment type="cofactor">
    <cofactor evidence="1 5">
        <name>FAD</name>
        <dbReference type="ChEBI" id="CHEBI:57692"/>
    </cofactor>
</comment>
<dbReference type="Proteomes" id="UP001595764">
    <property type="component" value="Unassembled WGS sequence"/>
</dbReference>
<dbReference type="PANTHER" id="PTHR43884:SF12">
    <property type="entry name" value="ISOVALERYL-COA DEHYDROGENASE, MITOCHONDRIAL-RELATED"/>
    <property type="match status" value="1"/>
</dbReference>
<dbReference type="InterPro" id="IPR009100">
    <property type="entry name" value="AcylCoA_DH/oxidase_NM_dom_sf"/>
</dbReference>
<evidence type="ECO:0000256" key="1">
    <source>
        <dbReference type="ARBA" id="ARBA00001974"/>
    </source>
</evidence>
<feature type="domain" description="Acyl-CoA dehydrogenase/oxidase C-terminal" evidence="6">
    <location>
        <begin position="221"/>
        <end position="364"/>
    </location>
</feature>
<dbReference type="Pfam" id="PF02771">
    <property type="entry name" value="Acyl-CoA_dh_N"/>
    <property type="match status" value="1"/>
</dbReference>
<evidence type="ECO:0000256" key="4">
    <source>
        <dbReference type="ARBA" id="ARBA00022827"/>
    </source>
</evidence>
<comment type="caution">
    <text evidence="9">The sequence shown here is derived from an EMBL/GenBank/DDBJ whole genome shotgun (WGS) entry which is preliminary data.</text>
</comment>
<dbReference type="InterPro" id="IPR037069">
    <property type="entry name" value="AcylCoA_DH/ox_N_sf"/>
</dbReference>
<feature type="domain" description="Acyl-CoA dehydrogenase/oxidase N-terminal" evidence="8">
    <location>
        <begin position="7"/>
        <end position="108"/>
    </location>
</feature>
<dbReference type="InterPro" id="IPR009075">
    <property type="entry name" value="AcylCo_DH/oxidase_C"/>
</dbReference>
<dbReference type="PANTHER" id="PTHR43884">
    <property type="entry name" value="ACYL-COA DEHYDROGENASE"/>
    <property type="match status" value="1"/>
</dbReference>
<dbReference type="Gene3D" id="1.20.140.10">
    <property type="entry name" value="Butyryl-CoA Dehydrogenase, subunit A, domain 3"/>
    <property type="match status" value="1"/>
</dbReference>
<dbReference type="EC" id="1.-.-.-" evidence="9"/>
<dbReference type="InterPro" id="IPR006091">
    <property type="entry name" value="Acyl-CoA_Oxase/DH_mid-dom"/>
</dbReference>
<organism evidence="9 10">
    <name type="scientific">Amycolatopsis halotolerans</name>
    <dbReference type="NCBI Taxonomy" id="330083"/>
    <lineage>
        <taxon>Bacteria</taxon>
        <taxon>Bacillati</taxon>
        <taxon>Actinomycetota</taxon>
        <taxon>Actinomycetes</taxon>
        <taxon>Pseudonocardiales</taxon>
        <taxon>Pseudonocardiaceae</taxon>
        <taxon>Amycolatopsis</taxon>
    </lineage>
</organism>
<dbReference type="Gene3D" id="2.40.110.10">
    <property type="entry name" value="Butyryl-CoA Dehydrogenase, subunit A, domain 2"/>
    <property type="match status" value="1"/>
</dbReference>
<evidence type="ECO:0000313" key="10">
    <source>
        <dbReference type="Proteomes" id="UP001595764"/>
    </source>
</evidence>
<dbReference type="SUPFAM" id="SSF56645">
    <property type="entry name" value="Acyl-CoA dehydrogenase NM domain-like"/>
    <property type="match status" value="1"/>
</dbReference>
<accession>A0ABV7QB93</accession>
<comment type="similarity">
    <text evidence="2 5">Belongs to the acyl-CoA dehydrogenase family.</text>
</comment>
<evidence type="ECO:0000256" key="2">
    <source>
        <dbReference type="ARBA" id="ARBA00009347"/>
    </source>
</evidence>
<evidence type="ECO:0000259" key="6">
    <source>
        <dbReference type="Pfam" id="PF00441"/>
    </source>
</evidence>
<keyword evidence="3 5" id="KW-0285">Flavoprotein</keyword>
<evidence type="ECO:0000259" key="7">
    <source>
        <dbReference type="Pfam" id="PF02770"/>
    </source>
</evidence>
<dbReference type="SUPFAM" id="SSF47203">
    <property type="entry name" value="Acyl-CoA dehydrogenase C-terminal domain-like"/>
    <property type="match status" value="1"/>
</dbReference>
<evidence type="ECO:0000259" key="8">
    <source>
        <dbReference type="Pfam" id="PF02771"/>
    </source>
</evidence>
<evidence type="ECO:0000256" key="5">
    <source>
        <dbReference type="RuleBase" id="RU362125"/>
    </source>
</evidence>
<sequence>MADLPPAARAMVADLVGDRAGDWDLAGAVPGEVIRKLGSAGLLCAQVSARHGGLGLNFRDDGQWTAYVGSLCSSLRSLMTSQGMAAWSVSRFGDEEQRAGYLSRLTGGDLAAVGFTEAGAGSDLSAMRARIRRDGDSIVVDGHKRWMTGARYADLLLVFGRFEDGAAAVMVPAEAAGVSVEPVADPSGCRAAGHADVRLNEVRLPSAALLGGVALPLPLLVTTALGYGRLSVAWGCVGILRACLASAAAHAQRREQFGVPLKANQLIARHLAGLFSGEQIATRLCEHASACWDTRSPELVVATVLAKQVAAEQAVRGAATAAQVLASAGAHGGHVVARAHRDAKLMEIIEGTAEISQLILADHVTAHSPLPAAEEKNL</sequence>
<feature type="domain" description="Acyl-CoA oxidase/dehydrogenase middle" evidence="7">
    <location>
        <begin position="112"/>
        <end position="202"/>
    </location>
</feature>
<protein>
    <submittedName>
        <fullName evidence="9">Acyl-CoA dehydrogenase family protein</fullName>
        <ecNumber evidence="9">1.-.-.-</ecNumber>
    </submittedName>
</protein>
<dbReference type="Gene3D" id="1.10.540.10">
    <property type="entry name" value="Acyl-CoA dehydrogenase/oxidase, N-terminal domain"/>
    <property type="match status" value="1"/>
</dbReference>
<keyword evidence="10" id="KW-1185">Reference proteome</keyword>
<dbReference type="Pfam" id="PF00441">
    <property type="entry name" value="Acyl-CoA_dh_1"/>
    <property type="match status" value="1"/>
</dbReference>
<reference evidence="10" key="1">
    <citation type="journal article" date="2019" name="Int. J. Syst. Evol. Microbiol.">
        <title>The Global Catalogue of Microorganisms (GCM) 10K type strain sequencing project: providing services to taxonomists for standard genome sequencing and annotation.</title>
        <authorList>
            <consortium name="The Broad Institute Genomics Platform"/>
            <consortium name="The Broad Institute Genome Sequencing Center for Infectious Disease"/>
            <person name="Wu L."/>
            <person name="Ma J."/>
        </authorList>
    </citation>
    <scope>NUCLEOTIDE SEQUENCE [LARGE SCALE GENOMIC DNA]</scope>
    <source>
        <strain evidence="10">CGMCC 4.7682</strain>
    </source>
</reference>
<dbReference type="InterPro" id="IPR013786">
    <property type="entry name" value="AcylCoA_DH/ox_N"/>
</dbReference>
<evidence type="ECO:0000313" key="9">
    <source>
        <dbReference type="EMBL" id="MFC3510615.1"/>
    </source>
</evidence>
<keyword evidence="5 9" id="KW-0560">Oxidoreductase</keyword>
<dbReference type="CDD" id="cd00567">
    <property type="entry name" value="ACAD"/>
    <property type="match status" value="1"/>
</dbReference>
<evidence type="ECO:0000256" key="3">
    <source>
        <dbReference type="ARBA" id="ARBA00022630"/>
    </source>
</evidence>
<dbReference type="Pfam" id="PF02770">
    <property type="entry name" value="Acyl-CoA_dh_M"/>
    <property type="match status" value="1"/>
</dbReference>